<accession>A0A0D6MNW2</accession>
<dbReference type="AlphaFoldDB" id="A0A0D6MNW2"/>
<evidence type="ECO:0000256" key="7">
    <source>
        <dbReference type="HAMAP-Rule" id="MF_00379"/>
    </source>
</evidence>
<comment type="subcellular location">
    <subcellularLocation>
        <location evidence="7">Cytoplasm</location>
    </subcellularLocation>
</comment>
<dbReference type="SUPFAM" id="SSF52540">
    <property type="entry name" value="P-loop containing nucleoside triphosphate hydrolases"/>
    <property type="match status" value="1"/>
</dbReference>
<comment type="subunit">
    <text evidence="7">Homodimer. Heterotetramer of two MnmE and two MnmG subunits.</text>
</comment>
<dbReference type="RefSeq" id="WP_048850479.1">
    <property type="nucleotide sequence ID" value="NZ_BALE01000047.1"/>
</dbReference>
<dbReference type="InterPro" id="IPR027266">
    <property type="entry name" value="TrmE/GcvT-like"/>
</dbReference>
<protein>
    <recommendedName>
        <fullName evidence="7">tRNA modification GTPase MnmE</fullName>
        <ecNumber evidence="7">3.6.-.-</ecNumber>
    </recommendedName>
</protein>
<dbReference type="FunFam" id="3.30.1360.120:FF:000007">
    <property type="entry name" value="tRNA modification GTPase GTPBP3, mitochondrial"/>
    <property type="match status" value="1"/>
</dbReference>
<comment type="cofactor">
    <cofactor evidence="7">
        <name>K(+)</name>
        <dbReference type="ChEBI" id="CHEBI:29103"/>
    </cofactor>
    <text evidence="7">Binds 1 potassium ion per subunit.</text>
</comment>
<dbReference type="InterPro" id="IPR006073">
    <property type="entry name" value="GTP-bd"/>
</dbReference>
<dbReference type="NCBIfam" id="NF003661">
    <property type="entry name" value="PRK05291.1-3"/>
    <property type="match status" value="1"/>
</dbReference>
<feature type="binding site" evidence="7">
    <location>
        <position position="22"/>
    </location>
    <ligand>
        <name>(6S)-5-formyl-5,6,7,8-tetrahydrofolate</name>
        <dbReference type="ChEBI" id="CHEBI:57457"/>
    </ligand>
</feature>
<keyword evidence="7" id="KW-0460">Magnesium</keyword>
<dbReference type="PROSITE" id="PS51709">
    <property type="entry name" value="G_TRME"/>
    <property type="match status" value="1"/>
</dbReference>
<dbReference type="InterPro" id="IPR005225">
    <property type="entry name" value="Small_GTP-bd"/>
</dbReference>
<evidence type="ECO:0000313" key="10">
    <source>
        <dbReference type="Proteomes" id="UP000032679"/>
    </source>
</evidence>
<comment type="caution">
    <text evidence="7">Lacks conserved residue(s) required for the propagation of feature annotation.</text>
</comment>
<dbReference type="GO" id="GO:0005737">
    <property type="term" value="C:cytoplasm"/>
    <property type="evidence" value="ECO:0007669"/>
    <property type="project" value="UniProtKB-SubCell"/>
</dbReference>
<dbReference type="Pfam" id="PF12631">
    <property type="entry name" value="MnmE_helical"/>
    <property type="match status" value="1"/>
</dbReference>
<evidence type="ECO:0000256" key="3">
    <source>
        <dbReference type="ARBA" id="ARBA00022741"/>
    </source>
</evidence>
<name>A0A0D6MNW2_9PROT</name>
<dbReference type="CDD" id="cd14858">
    <property type="entry name" value="TrmE_N"/>
    <property type="match status" value="1"/>
</dbReference>
<dbReference type="GO" id="GO:0030488">
    <property type="term" value="P:tRNA methylation"/>
    <property type="evidence" value="ECO:0007669"/>
    <property type="project" value="TreeGrafter"/>
</dbReference>
<dbReference type="InterPro" id="IPR027417">
    <property type="entry name" value="P-loop_NTPase"/>
</dbReference>
<sequence length="430" mass="45597">MSDATIFARATGAGRAAITILRVSGPKAGPILEAIAGRLPPPRLASLRTLRHGTDVLDHAVVLWLPGPRSYTGEDGFELHLHAGPAIEHDVADALVTLGARPAEPGEFTRRAFTHGRIDLLQAEAIADLIEAETSAQRRQALTQGDGALSRLYDDWAQRLRTILAHQEALIDFPDEDLPPEVEARLLTGIADLRAQMDAHLNDGHRGELVRRGISIVIAGAPNAGKSSLLNVLAGRDAAIVTDRAGTTRDAISVTLDLGGQRAVITDTAGLRETEDAIEAEGIRRAMFHVKQADLVVHLYTEPDRPAPLADVPVEDVLTVCNKTDLHPAPDGVLGISATTGAGLGALQAELAIRVTRLTHSAGAAPLTRARHRAGITEARDALAEAERAAWPELRGEALRVAMRALGRLTGAVGVEDLLEAVFGSFCIGK</sequence>
<evidence type="ECO:0000256" key="2">
    <source>
        <dbReference type="ARBA" id="ARBA00022694"/>
    </source>
</evidence>
<dbReference type="STRING" id="1231623.Tasa_047_017"/>
<dbReference type="EMBL" id="BALE01000047">
    <property type="protein sequence ID" value="GAN55372.1"/>
    <property type="molecule type" value="Genomic_DNA"/>
</dbReference>
<keyword evidence="10" id="KW-1185">Reference proteome</keyword>
<proteinExistence type="inferred from homology"/>
<dbReference type="HAMAP" id="MF_00379">
    <property type="entry name" value="GTPase_MnmE"/>
    <property type="match status" value="1"/>
</dbReference>
<dbReference type="Pfam" id="PF01926">
    <property type="entry name" value="MMR_HSR1"/>
    <property type="match status" value="1"/>
</dbReference>
<gene>
    <name evidence="7" type="primary">mnmE</name>
    <name evidence="7" type="synonym">trmE</name>
    <name evidence="9" type="ORF">Tasa_047_017</name>
</gene>
<dbReference type="Gene3D" id="1.20.120.430">
    <property type="entry name" value="tRNA modification GTPase MnmE domain 2"/>
    <property type="match status" value="1"/>
</dbReference>
<evidence type="ECO:0000256" key="4">
    <source>
        <dbReference type="ARBA" id="ARBA00022801"/>
    </source>
</evidence>
<keyword evidence="4 7" id="KW-0378">Hydrolase</keyword>
<dbReference type="InterPro" id="IPR004520">
    <property type="entry name" value="GTPase_MnmE"/>
</dbReference>
<dbReference type="SUPFAM" id="SSF116878">
    <property type="entry name" value="TrmE connector domain"/>
    <property type="match status" value="1"/>
</dbReference>
<keyword evidence="3 7" id="KW-0547">Nucleotide-binding</keyword>
<evidence type="ECO:0000256" key="5">
    <source>
        <dbReference type="ARBA" id="ARBA00022958"/>
    </source>
</evidence>
<feature type="binding site" evidence="7">
    <location>
        <position position="78"/>
    </location>
    <ligand>
        <name>(6S)-5-formyl-5,6,7,8-tetrahydrofolate</name>
        <dbReference type="ChEBI" id="CHEBI:57457"/>
    </ligand>
</feature>
<keyword evidence="7" id="KW-0963">Cytoplasm</keyword>
<comment type="caution">
    <text evidence="9">The sequence shown here is derived from an EMBL/GenBank/DDBJ whole genome shotgun (WGS) entry which is preliminary data.</text>
</comment>
<dbReference type="PANTHER" id="PTHR42714:SF2">
    <property type="entry name" value="TRNA MODIFICATION GTPASE GTPBP3, MITOCHONDRIAL"/>
    <property type="match status" value="1"/>
</dbReference>
<dbReference type="GO" id="GO:0005525">
    <property type="term" value="F:GTP binding"/>
    <property type="evidence" value="ECO:0007669"/>
    <property type="project" value="UniProtKB-UniRule"/>
</dbReference>
<keyword evidence="5 7" id="KW-0630">Potassium</keyword>
<dbReference type="InterPro" id="IPR031168">
    <property type="entry name" value="G_TrmE"/>
</dbReference>
<feature type="binding site" evidence="7">
    <location>
        <begin position="223"/>
        <end position="228"/>
    </location>
    <ligand>
        <name>GTP</name>
        <dbReference type="ChEBI" id="CHEBI:37565"/>
    </ligand>
</feature>
<organism evidence="9 10">
    <name type="scientific">Tanticharoenia sakaeratensis NBRC 103193</name>
    <dbReference type="NCBI Taxonomy" id="1231623"/>
    <lineage>
        <taxon>Bacteria</taxon>
        <taxon>Pseudomonadati</taxon>
        <taxon>Pseudomonadota</taxon>
        <taxon>Alphaproteobacteria</taxon>
        <taxon>Acetobacterales</taxon>
        <taxon>Acetobacteraceae</taxon>
        <taxon>Tanticharoenia</taxon>
    </lineage>
</organism>
<dbReference type="GO" id="GO:0002098">
    <property type="term" value="P:tRNA wobble uridine modification"/>
    <property type="evidence" value="ECO:0007669"/>
    <property type="project" value="TreeGrafter"/>
</dbReference>
<dbReference type="GO" id="GO:0046872">
    <property type="term" value="F:metal ion binding"/>
    <property type="evidence" value="ECO:0007669"/>
    <property type="project" value="UniProtKB-KW"/>
</dbReference>
<comment type="function">
    <text evidence="7">Exhibits a very high intrinsic GTPase hydrolysis rate. Involved in the addition of a carboxymethylaminomethyl (cmnm) group at the wobble position (U34) of certain tRNAs, forming tRNA-cmnm(5)s(2)U34.</text>
</comment>
<keyword evidence="6 7" id="KW-0342">GTP-binding</keyword>
<dbReference type="EC" id="3.6.-.-" evidence="7"/>
<dbReference type="OrthoDB" id="9805918at2"/>
<feature type="binding site" evidence="7">
    <location>
        <begin position="242"/>
        <end position="248"/>
    </location>
    <ligand>
        <name>GTP</name>
        <dbReference type="ChEBI" id="CHEBI:37565"/>
    </ligand>
</feature>
<dbReference type="Gene3D" id="3.40.50.300">
    <property type="entry name" value="P-loop containing nucleotide triphosphate hydrolases"/>
    <property type="match status" value="1"/>
</dbReference>
<keyword evidence="7" id="KW-0479">Metal-binding</keyword>
<feature type="binding site" evidence="7">
    <location>
        <begin position="267"/>
        <end position="270"/>
    </location>
    <ligand>
        <name>GTP</name>
        <dbReference type="ChEBI" id="CHEBI:37565"/>
    </ligand>
</feature>
<feature type="binding site" evidence="7">
    <location>
        <position position="248"/>
    </location>
    <ligand>
        <name>Mg(2+)</name>
        <dbReference type="ChEBI" id="CHEBI:18420"/>
    </ligand>
</feature>
<feature type="domain" description="TrmE-type G" evidence="8">
    <location>
        <begin position="213"/>
        <end position="356"/>
    </location>
</feature>
<dbReference type="Gene3D" id="3.30.1360.120">
    <property type="entry name" value="Probable tRNA modification gtpase trme, domain 1"/>
    <property type="match status" value="1"/>
</dbReference>
<dbReference type="InterPro" id="IPR018948">
    <property type="entry name" value="GTP-bd_TrmE_N"/>
</dbReference>
<evidence type="ECO:0000313" key="9">
    <source>
        <dbReference type="EMBL" id="GAN55372.1"/>
    </source>
</evidence>
<reference evidence="9 10" key="1">
    <citation type="submission" date="2012-10" db="EMBL/GenBank/DDBJ databases">
        <title>Genome sequencing of Tanticharoenia sakaeratensis NBRC 103193.</title>
        <authorList>
            <person name="Azuma Y."/>
            <person name="Hadano H."/>
            <person name="Hirakawa H."/>
            <person name="Matsushita K."/>
        </authorList>
    </citation>
    <scope>NUCLEOTIDE SEQUENCE [LARGE SCALE GENOMIC DNA]</scope>
    <source>
        <strain evidence="9 10">NBRC 103193</strain>
    </source>
</reference>
<feature type="binding site" evidence="7">
    <location>
        <position position="430"/>
    </location>
    <ligand>
        <name>(6S)-5-formyl-5,6,7,8-tetrahydrofolate</name>
        <dbReference type="ChEBI" id="CHEBI:57457"/>
    </ligand>
</feature>
<dbReference type="GO" id="GO:0003924">
    <property type="term" value="F:GTPase activity"/>
    <property type="evidence" value="ECO:0007669"/>
    <property type="project" value="UniProtKB-UniRule"/>
</dbReference>
<dbReference type="Pfam" id="PF10396">
    <property type="entry name" value="TrmE_N"/>
    <property type="match status" value="1"/>
</dbReference>
<keyword evidence="2 7" id="KW-0819">tRNA processing</keyword>
<comment type="similarity">
    <text evidence="1 7">Belongs to the TRAFAC class TrmE-Era-EngA-EngB-Septin-like GTPase superfamily. TrmE GTPase family.</text>
</comment>
<evidence type="ECO:0000256" key="6">
    <source>
        <dbReference type="ARBA" id="ARBA00023134"/>
    </source>
</evidence>
<evidence type="ECO:0000259" key="8">
    <source>
        <dbReference type="PROSITE" id="PS51709"/>
    </source>
</evidence>
<dbReference type="PANTHER" id="PTHR42714">
    <property type="entry name" value="TRNA MODIFICATION GTPASE GTPBP3"/>
    <property type="match status" value="1"/>
</dbReference>
<feature type="binding site" evidence="7">
    <location>
        <position position="227"/>
    </location>
    <ligand>
        <name>Mg(2+)</name>
        <dbReference type="ChEBI" id="CHEBI:18420"/>
    </ligand>
</feature>
<dbReference type="CDD" id="cd04164">
    <property type="entry name" value="trmE"/>
    <property type="match status" value="1"/>
</dbReference>
<evidence type="ECO:0000256" key="1">
    <source>
        <dbReference type="ARBA" id="ARBA00011043"/>
    </source>
</evidence>
<feature type="binding site" evidence="7">
    <location>
        <position position="117"/>
    </location>
    <ligand>
        <name>(6S)-5-formyl-5,6,7,8-tetrahydrofolate</name>
        <dbReference type="ChEBI" id="CHEBI:57457"/>
    </ligand>
</feature>
<dbReference type="NCBIfam" id="TIGR00231">
    <property type="entry name" value="small_GTP"/>
    <property type="match status" value="1"/>
</dbReference>
<dbReference type="InterPro" id="IPR027368">
    <property type="entry name" value="MnmE_dom2"/>
</dbReference>
<dbReference type="InterPro" id="IPR025867">
    <property type="entry name" value="MnmE_helical"/>
</dbReference>
<dbReference type="Proteomes" id="UP000032679">
    <property type="component" value="Unassembled WGS sequence"/>
</dbReference>